<feature type="region of interest" description="Disordered" evidence="1">
    <location>
        <begin position="216"/>
        <end position="243"/>
    </location>
</feature>
<keyword evidence="3" id="KW-1185">Reference proteome</keyword>
<comment type="caution">
    <text evidence="2">The sequence shown here is derived from an EMBL/GenBank/DDBJ whole genome shotgun (WGS) entry which is preliminary data.</text>
</comment>
<evidence type="ECO:0000313" key="3">
    <source>
        <dbReference type="Proteomes" id="UP000774617"/>
    </source>
</evidence>
<accession>A0ABQ8FW22</accession>
<gene>
    <name evidence="2" type="ORF">B0J12DRAFT_683641</name>
</gene>
<evidence type="ECO:0000256" key="1">
    <source>
        <dbReference type="SAM" id="MobiDB-lite"/>
    </source>
</evidence>
<evidence type="ECO:0000313" key="2">
    <source>
        <dbReference type="EMBL" id="KAH7028453.1"/>
    </source>
</evidence>
<organism evidence="2 3">
    <name type="scientific">Macrophomina phaseolina</name>
    <dbReference type="NCBI Taxonomy" id="35725"/>
    <lineage>
        <taxon>Eukaryota</taxon>
        <taxon>Fungi</taxon>
        <taxon>Dikarya</taxon>
        <taxon>Ascomycota</taxon>
        <taxon>Pezizomycotina</taxon>
        <taxon>Dothideomycetes</taxon>
        <taxon>Dothideomycetes incertae sedis</taxon>
        <taxon>Botryosphaeriales</taxon>
        <taxon>Botryosphaeriaceae</taxon>
        <taxon>Macrophomina</taxon>
    </lineage>
</organism>
<dbReference type="EMBL" id="JAGTJR010000049">
    <property type="protein sequence ID" value="KAH7028453.1"/>
    <property type="molecule type" value="Genomic_DNA"/>
</dbReference>
<sequence length="251" mass="27301">MASASAIASEDCHFSPGAPTVVQWVSSNGATQSIGTKPTHPVFAFIITHISPETAFFGLRTHIGLKEGGKTKTTINVFIYPEHITHLALKDPDSHPVPVLNAFTSRIPQYKSPEDIVGLTFSLQRPATAVGPSNATRLSPKTKPSEDFLISLNSLVQATEVTMFIPKNNNHVGRIKSLCIKACNGGLKASPYEYSLPRLYSGSGGKDIRDLLSRFREPSEGPPSYDELALSSPAPPPLRRGRRKREYILIP</sequence>
<reference evidence="2 3" key="1">
    <citation type="journal article" date="2021" name="Nat. Commun.">
        <title>Genetic determinants of endophytism in the Arabidopsis root mycobiome.</title>
        <authorList>
            <person name="Mesny F."/>
            <person name="Miyauchi S."/>
            <person name="Thiergart T."/>
            <person name="Pickel B."/>
            <person name="Atanasova L."/>
            <person name="Karlsson M."/>
            <person name="Huettel B."/>
            <person name="Barry K.W."/>
            <person name="Haridas S."/>
            <person name="Chen C."/>
            <person name="Bauer D."/>
            <person name="Andreopoulos W."/>
            <person name="Pangilinan J."/>
            <person name="LaButti K."/>
            <person name="Riley R."/>
            <person name="Lipzen A."/>
            <person name="Clum A."/>
            <person name="Drula E."/>
            <person name="Henrissat B."/>
            <person name="Kohler A."/>
            <person name="Grigoriev I.V."/>
            <person name="Martin F.M."/>
            <person name="Hacquard S."/>
        </authorList>
    </citation>
    <scope>NUCLEOTIDE SEQUENCE [LARGE SCALE GENOMIC DNA]</scope>
    <source>
        <strain evidence="2 3">MPI-SDFR-AT-0080</strain>
    </source>
</reference>
<protein>
    <submittedName>
        <fullName evidence="2">Uncharacterized protein</fullName>
    </submittedName>
</protein>
<dbReference type="Proteomes" id="UP000774617">
    <property type="component" value="Unassembled WGS sequence"/>
</dbReference>
<proteinExistence type="predicted"/>
<name>A0ABQ8FW22_9PEZI</name>